<reference evidence="2" key="2">
    <citation type="submission" date="2021-05" db="UniProtKB">
        <authorList>
            <consortium name="EnsemblPlants"/>
        </authorList>
    </citation>
    <scope>IDENTIFICATION</scope>
    <source>
        <strain evidence="2">subsp. malaccensis</strain>
    </source>
</reference>
<organism evidence="2 3">
    <name type="scientific">Musa acuminata subsp. malaccensis</name>
    <name type="common">Wild banana</name>
    <name type="synonym">Musa malaccensis</name>
    <dbReference type="NCBI Taxonomy" id="214687"/>
    <lineage>
        <taxon>Eukaryota</taxon>
        <taxon>Viridiplantae</taxon>
        <taxon>Streptophyta</taxon>
        <taxon>Embryophyta</taxon>
        <taxon>Tracheophyta</taxon>
        <taxon>Spermatophyta</taxon>
        <taxon>Magnoliopsida</taxon>
        <taxon>Liliopsida</taxon>
        <taxon>Zingiberales</taxon>
        <taxon>Musaceae</taxon>
        <taxon>Musa</taxon>
    </lineage>
</organism>
<dbReference type="Proteomes" id="UP000012960">
    <property type="component" value="Unplaced"/>
</dbReference>
<keyword evidence="3" id="KW-1185">Reference proteome</keyword>
<evidence type="ECO:0000313" key="3">
    <source>
        <dbReference type="Proteomes" id="UP000012960"/>
    </source>
</evidence>
<reference evidence="1" key="1">
    <citation type="submission" date="2021-03" db="EMBL/GenBank/DDBJ databases">
        <authorList>
            <consortium name="Genoscope - CEA"/>
            <person name="William W."/>
        </authorList>
    </citation>
    <scope>NUCLEOTIDE SEQUENCE</scope>
    <source>
        <strain evidence="1">Doubled-haploid Pahang</strain>
    </source>
</reference>
<evidence type="ECO:0000313" key="2">
    <source>
        <dbReference type="EnsemblPlants" id="Ma07_p27370.1"/>
    </source>
</evidence>
<dbReference type="Gramene" id="Ma07_t27370.1">
    <property type="protein sequence ID" value="Ma07_p27370.1"/>
    <property type="gene ID" value="Ma07_g27370"/>
</dbReference>
<dbReference type="EMBL" id="HG996473">
    <property type="protein sequence ID" value="CAG1857923.1"/>
    <property type="molecule type" value="Genomic_DNA"/>
</dbReference>
<dbReference type="InParanoid" id="A0A804K0H7"/>
<gene>
    <name evidence="1" type="ORF">GSMUA_27150.1</name>
</gene>
<evidence type="ECO:0000313" key="1">
    <source>
        <dbReference type="EMBL" id="CAG1857923.1"/>
    </source>
</evidence>
<protein>
    <submittedName>
        <fullName evidence="1">(wild Malaysian banana) hypothetical protein</fullName>
    </submittedName>
</protein>
<dbReference type="AlphaFoldDB" id="A0A804K0H7"/>
<name>A0A804K0H7_MUSAM</name>
<proteinExistence type="predicted"/>
<dbReference type="EnsemblPlants" id="Ma07_t27370.1">
    <property type="protein sequence ID" value="Ma07_p27370.1"/>
    <property type="gene ID" value="Ma07_g27370"/>
</dbReference>
<accession>A0A804K0H7</accession>
<sequence>MEACHSINDLVQCLNQWGFPELCTQQQKINASPFVTVRSLGRYSYTFKRKQYTSLVVDTEAGCQFI</sequence>